<sequence>MNVLTFRSKWLLMVAAIGVAFVLCEEETPSDTCSSGGDAKVALPGTPSWDAVREFSDFIIPPLRPGELKFLRWKANDEDDSKELVQDYAARIGLPEMMVPTLRRYAQSLGMFEAARRFHYDEPCEHGGGRFFSTPAALSGGRNLMWFAQRPDSRYVSDLHWFGCADELTHESFLRALAEAGFDDVLRAIGEEWDLDGLAIQSVGFLGVTHATDGHMHIDWTEIDGKAFNVLIPLEQIPGSGPELYIQGTDEDDVGAIKLHPSYGILLGEDTYHCTHECNHRESQKVRMAVTIYIADLTEENVDGVADDDTSMFPPPGATEWLWAQRGRHWGDGKSLAEDIGRGAFRPKDRLDICPTIAKEERCDKNGEWTELHHWRNTCPLSCGMYMSDEEYKPGVPRKDLFP</sequence>
<name>A0A7S4JNU1_9STRA</name>
<dbReference type="EMBL" id="HBKQ01045233">
    <property type="protein sequence ID" value="CAE2269628.1"/>
    <property type="molecule type" value="Transcribed_RNA"/>
</dbReference>
<keyword evidence="1" id="KW-0732">Signal</keyword>
<feature type="chain" id="PRO_5030554854" description="Prolyl 4-hydroxylase alpha subunit Fe(2+) 2OG dioxygenase domain-containing protein" evidence="1">
    <location>
        <begin position="25"/>
        <end position="403"/>
    </location>
</feature>
<organism evidence="2">
    <name type="scientific">Odontella aurita</name>
    <dbReference type="NCBI Taxonomy" id="265563"/>
    <lineage>
        <taxon>Eukaryota</taxon>
        <taxon>Sar</taxon>
        <taxon>Stramenopiles</taxon>
        <taxon>Ochrophyta</taxon>
        <taxon>Bacillariophyta</taxon>
        <taxon>Mediophyceae</taxon>
        <taxon>Biddulphiophycidae</taxon>
        <taxon>Eupodiscales</taxon>
        <taxon>Odontellaceae</taxon>
        <taxon>Odontella</taxon>
    </lineage>
</organism>
<gene>
    <name evidence="2" type="ORF">OAUR00152_LOCUS31204</name>
</gene>
<feature type="signal peptide" evidence="1">
    <location>
        <begin position="1"/>
        <end position="24"/>
    </location>
</feature>
<accession>A0A7S4JNU1</accession>
<evidence type="ECO:0008006" key="3">
    <source>
        <dbReference type="Google" id="ProtNLM"/>
    </source>
</evidence>
<evidence type="ECO:0000313" key="2">
    <source>
        <dbReference type="EMBL" id="CAE2269628.1"/>
    </source>
</evidence>
<proteinExistence type="predicted"/>
<protein>
    <recommendedName>
        <fullName evidence="3">Prolyl 4-hydroxylase alpha subunit Fe(2+) 2OG dioxygenase domain-containing protein</fullName>
    </recommendedName>
</protein>
<reference evidence="2" key="1">
    <citation type="submission" date="2021-01" db="EMBL/GenBank/DDBJ databases">
        <authorList>
            <person name="Corre E."/>
            <person name="Pelletier E."/>
            <person name="Niang G."/>
            <person name="Scheremetjew M."/>
            <person name="Finn R."/>
            <person name="Kale V."/>
            <person name="Holt S."/>
            <person name="Cochrane G."/>
            <person name="Meng A."/>
            <person name="Brown T."/>
            <person name="Cohen L."/>
        </authorList>
    </citation>
    <scope>NUCLEOTIDE SEQUENCE</scope>
    <source>
        <strain evidence="2">Isolate 1302-5</strain>
    </source>
</reference>
<dbReference type="AlphaFoldDB" id="A0A7S4JNU1"/>
<evidence type="ECO:0000256" key="1">
    <source>
        <dbReference type="SAM" id="SignalP"/>
    </source>
</evidence>